<dbReference type="AlphaFoldDB" id="A0A2A6BK30"/>
<keyword evidence="2" id="KW-1185">Reference proteome</keyword>
<gene>
    <name evidence="1" type="primary">WBGene00102661</name>
</gene>
<evidence type="ECO:0000313" key="2">
    <source>
        <dbReference type="Proteomes" id="UP000005239"/>
    </source>
</evidence>
<proteinExistence type="predicted"/>
<name>A0A2A6BK30_PRIPA</name>
<organism evidence="1 2">
    <name type="scientific">Pristionchus pacificus</name>
    <name type="common">Parasitic nematode worm</name>
    <dbReference type="NCBI Taxonomy" id="54126"/>
    <lineage>
        <taxon>Eukaryota</taxon>
        <taxon>Metazoa</taxon>
        <taxon>Ecdysozoa</taxon>
        <taxon>Nematoda</taxon>
        <taxon>Chromadorea</taxon>
        <taxon>Rhabditida</taxon>
        <taxon>Rhabditina</taxon>
        <taxon>Diplogasteromorpha</taxon>
        <taxon>Diplogasteroidea</taxon>
        <taxon>Neodiplogasteridae</taxon>
        <taxon>Pristionchus</taxon>
    </lineage>
</organism>
<dbReference type="Proteomes" id="UP000005239">
    <property type="component" value="Unassembled WGS sequence"/>
</dbReference>
<sequence length="141" mass="15540">GRVQKDGSAREKALLRRSTMTSSFYFVLFALLTFALVQCSDDSSEWDKAREKADAGLAVMEQCGNDDMKATAKKLRKIEKEVDEAIKAAKKSMQQFIEIPSVLIKDTMMKGMKGLVESSGTVFKTAEAAINAIKDQIPKLA</sequence>
<reference evidence="2" key="1">
    <citation type="journal article" date="2008" name="Nat. Genet.">
        <title>The Pristionchus pacificus genome provides a unique perspective on nematode lifestyle and parasitism.</title>
        <authorList>
            <person name="Dieterich C."/>
            <person name="Clifton S.W."/>
            <person name="Schuster L.N."/>
            <person name="Chinwalla A."/>
            <person name="Delehaunty K."/>
            <person name="Dinkelacker I."/>
            <person name="Fulton L."/>
            <person name="Fulton R."/>
            <person name="Godfrey J."/>
            <person name="Minx P."/>
            <person name="Mitreva M."/>
            <person name="Roeseler W."/>
            <person name="Tian H."/>
            <person name="Witte H."/>
            <person name="Yang S.P."/>
            <person name="Wilson R.K."/>
            <person name="Sommer R.J."/>
        </authorList>
    </citation>
    <scope>NUCLEOTIDE SEQUENCE [LARGE SCALE GENOMIC DNA]</scope>
    <source>
        <strain evidence="2">PS312</strain>
    </source>
</reference>
<accession>A0A8R1U915</accession>
<dbReference type="EnsemblMetazoa" id="PPA13107.1">
    <property type="protein sequence ID" value="PPA13107.1"/>
    <property type="gene ID" value="WBGene00102661"/>
</dbReference>
<evidence type="ECO:0000313" key="1">
    <source>
        <dbReference type="EnsemblMetazoa" id="PPA13107.1"/>
    </source>
</evidence>
<protein>
    <submittedName>
        <fullName evidence="1">Uncharacterized protein</fullName>
    </submittedName>
</protein>
<accession>A0A2A6BK30</accession>
<reference evidence="1" key="2">
    <citation type="submission" date="2022-06" db="UniProtKB">
        <authorList>
            <consortium name="EnsemblMetazoa"/>
        </authorList>
    </citation>
    <scope>IDENTIFICATION</scope>
    <source>
        <strain evidence="1">PS312</strain>
    </source>
</reference>